<dbReference type="EMBL" id="CP096829">
    <property type="protein sequence ID" value="UPZ17018.1"/>
    <property type="molecule type" value="Genomic_DNA"/>
</dbReference>
<name>A0ABY4LVB0_9FLAO</name>
<organism evidence="1 2">
    <name type="scientific">Flavobacterium humidisoli</name>
    <dbReference type="NCBI Taxonomy" id="2937442"/>
    <lineage>
        <taxon>Bacteria</taxon>
        <taxon>Pseudomonadati</taxon>
        <taxon>Bacteroidota</taxon>
        <taxon>Flavobacteriia</taxon>
        <taxon>Flavobacteriales</taxon>
        <taxon>Flavobacteriaceae</taxon>
        <taxon>Flavobacterium</taxon>
    </lineage>
</organism>
<sequence length="140" mass="16131">MKTNLLITIICLTLFGIKTQAQTSIAASNSETKKSESMKQIFIDQFIVPEKSKQEFLKRVSINRNFIKHLSGFIKDETYERTDENGNSIYITIAVWENETAVKKAKESVQNAYKKEGFDIAEMLSRLNITLDRNIYREAN</sequence>
<keyword evidence="2" id="KW-1185">Reference proteome</keyword>
<accession>A0ABY4LVB0</accession>
<evidence type="ECO:0000313" key="2">
    <source>
        <dbReference type="Proteomes" id="UP000829998"/>
    </source>
</evidence>
<evidence type="ECO:0000313" key="1">
    <source>
        <dbReference type="EMBL" id="UPZ17018.1"/>
    </source>
</evidence>
<gene>
    <name evidence="1" type="ORF">M0M44_06640</name>
</gene>
<dbReference type="SUPFAM" id="SSF54909">
    <property type="entry name" value="Dimeric alpha+beta barrel"/>
    <property type="match status" value="1"/>
</dbReference>
<proteinExistence type="predicted"/>
<dbReference type="Proteomes" id="UP000829998">
    <property type="component" value="Chromosome"/>
</dbReference>
<reference evidence="1 2" key="1">
    <citation type="submission" date="2022-04" db="EMBL/GenBank/DDBJ databases">
        <authorList>
            <person name="Ra J.-S."/>
            <person name="Kim S.-B."/>
        </authorList>
    </citation>
    <scope>NUCLEOTIDE SEQUENCE [LARGE SCALE GENOMIC DNA]</scope>
    <source>
        <strain evidence="1 2">MMS21-Er5</strain>
    </source>
</reference>
<protein>
    <recommendedName>
        <fullName evidence="3">Antibiotic biosynthesis monooxygenase</fullName>
    </recommendedName>
</protein>
<dbReference type="InterPro" id="IPR011008">
    <property type="entry name" value="Dimeric_a/b-barrel"/>
</dbReference>
<dbReference type="Gene3D" id="3.30.70.100">
    <property type="match status" value="1"/>
</dbReference>
<evidence type="ECO:0008006" key="3">
    <source>
        <dbReference type="Google" id="ProtNLM"/>
    </source>
</evidence>
<dbReference type="RefSeq" id="WP_248729056.1">
    <property type="nucleotide sequence ID" value="NZ_CP096829.1"/>
</dbReference>